<accession>A0ABT4WBM8</accession>
<keyword evidence="2" id="KW-1185">Reference proteome</keyword>
<dbReference type="EMBL" id="JAMZNK010000009">
    <property type="protein sequence ID" value="MDA6069504.1"/>
    <property type="molecule type" value="Genomic_DNA"/>
</dbReference>
<dbReference type="Proteomes" id="UP001212170">
    <property type="component" value="Unassembled WGS sequence"/>
</dbReference>
<proteinExistence type="predicted"/>
<reference evidence="1 2" key="1">
    <citation type="journal article" date="2023" name="Chemosphere">
        <title>Whole genome analysis of Flavobacterium aziz-sancarii sp. nov., isolated from Ardley Island (Antarctica), revealed a rich resistome and bioremediation potential.</title>
        <authorList>
            <person name="Otur C."/>
            <person name="Okay S."/>
            <person name="Kurt-Kizildogan A."/>
        </authorList>
    </citation>
    <scope>NUCLEOTIDE SEQUENCE [LARGE SCALE GENOMIC DNA]</scope>
    <source>
        <strain evidence="1 2">AC</strain>
    </source>
</reference>
<protein>
    <recommendedName>
        <fullName evidence="3">VCBS repeat-containing protein</fullName>
    </recommendedName>
</protein>
<evidence type="ECO:0000313" key="2">
    <source>
        <dbReference type="Proteomes" id="UP001212170"/>
    </source>
</evidence>
<organism evidence="1 2">
    <name type="scientific">Flavobacterium azizsancarii</name>
    <dbReference type="NCBI Taxonomy" id="2961580"/>
    <lineage>
        <taxon>Bacteria</taxon>
        <taxon>Pseudomonadati</taxon>
        <taxon>Bacteroidota</taxon>
        <taxon>Flavobacteriia</taxon>
        <taxon>Flavobacteriales</taxon>
        <taxon>Flavobacteriaceae</taxon>
        <taxon>Flavobacterium</taxon>
    </lineage>
</organism>
<name>A0ABT4WBM8_9FLAO</name>
<comment type="caution">
    <text evidence="1">The sequence shown here is derived from an EMBL/GenBank/DDBJ whole genome shotgun (WGS) entry which is preliminary data.</text>
</comment>
<evidence type="ECO:0008006" key="3">
    <source>
        <dbReference type="Google" id="ProtNLM"/>
    </source>
</evidence>
<dbReference type="RefSeq" id="WP_271335309.1">
    <property type="nucleotide sequence ID" value="NZ_JAMZNK010000009.1"/>
</dbReference>
<sequence>MKKKILIFFVLAQITIYAQTKNLKDNFTVTIRTKEGDLNNDGLIDKVLLKMDTINETQPLKLEIYFLQKNGKYKLNVATENLMQPQYPNGKHRGDQIPDVIIEEGYLYIGSEIGKNHFWHKFKFNNGSFELQEITNVVWDGQNLTTETEFNLLTGKRTEITKALGSEKILKKTTKKIIVKPLPKIDNFRAFDSKLN</sequence>
<evidence type="ECO:0000313" key="1">
    <source>
        <dbReference type="EMBL" id="MDA6069504.1"/>
    </source>
</evidence>
<gene>
    <name evidence="1" type="ORF">NJT12_07730</name>
</gene>